<dbReference type="Gene3D" id="3.80.10.10">
    <property type="entry name" value="Ribonuclease Inhibitor"/>
    <property type="match status" value="2"/>
</dbReference>
<reference evidence="3" key="2">
    <citation type="submission" date="2023-08" db="EMBL/GenBank/DDBJ databases">
        <title>Complete Genome Sequences of butyrate producing Anaerostipes hadrus strains BA1 and GIF7 isolated from the terminal ileum of a healthy lean male.</title>
        <authorList>
            <person name="Low A."/>
            <person name="Sheludchenko M."/>
            <person name="Cheng H.E."/>
            <person name="Koh X.Q."/>
            <person name="Lee J."/>
        </authorList>
    </citation>
    <scope>NUCLEOTIDE SEQUENCE</scope>
    <source>
        <strain evidence="3">BA1</strain>
    </source>
</reference>
<dbReference type="EMBL" id="CP132968">
    <property type="protein sequence ID" value="WMD15461.1"/>
    <property type="molecule type" value="Genomic_DNA"/>
</dbReference>
<dbReference type="InterPro" id="IPR032675">
    <property type="entry name" value="LRR_dom_sf"/>
</dbReference>
<dbReference type="InterPro" id="IPR026906">
    <property type="entry name" value="LRR_5"/>
</dbReference>
<dbReference type="Proteomes" id="UP000095598">
    <property type="component" value="Unassembled WGS sequence"/>
</dbReference>
<evidence type="ECO:0000313" key="3">
    <source>
        <dbReference type="EMBL" id="WMD15461.1"/>
    </source>
</evidence>
<dbReference type="Pfam" id="PF13306">
    <property type="entry name" value="LRR_5"/>
    <property type="match status" value="2"/>
</dbReference>
<sequence length="416" mass="46269">MKKRLLCFITLLTATISAITLTNNVKAATKWNTSKSVTKEENGIKYSAYLTEDGKESWIYQIKLSKKITKLTLPKEINQAKLTRVGFGKELYNKGEDEDAYQNLFGDTIEPWHNCYGDLSNDDKNKQTIETVAIPGTVNQLEIATFSGMKKLKSVVIPEQTASVPAYTFAKCSALSKVTFSKNMNEIDSTAFVKSNQVKTFSCPKANKTFAVKKGMLTTRSGKTLVLVPNKMKKLTIPSSVKEIKANALNGSQATSIVIPKSVKKIGAKALESKKITKVSLSSKNKTYKMANNCIYRKSNGTLTAVLVKTKKITIPSKVKVIDDTVSVMGKIGTKNQVHIPKSVKKVVEDWMFFGDSATVYFHGTKPPVIVSKFKGNEFTALPIFNKVYVPKKAKKTYIKWAKDRDGLKWNNLHTF</sequence>
<reference evidence="2 4" key="1">
    <citation type="submission" date="2015-09" db="EMBL/GenBank/DDBJ databases">
        <authorList>
            <consortium name="Pathogen Informatics"/>
        </authorList>
    </citation>
    <scope>NUCLEOTIDE SEQUENCE [LARGE SCALE GENOMIC DNA]</scope>
    <source>
        <strain evidence="2 4">2789STDY5608868</strain>
    </source>
</reference>
<dbReference type="Proteomes" id="UP001243496">
    <property type="component" value="Chromosome"/>
</dbReference>
<protein>
    <submittedName>
        <fullName evidence="3">Leucine-rich repeat protein</fullName>
    </submittedName>
</protein>
<organism evidence="2 4">
    <name type="scientific">Anaerostipes hadrus</name>
    <dbReference type="NCBI Taxonomy" id="649756"/>
    <lineage>
        <taxon>Bacteria</taxon>
        <taxon>Bacillati</taxon>
        <taxon>Bacillota</taxon>
        <taxon>Clostridia</taxon>
        <taxon>Lachnospirales</taxon>
        <taxon>Lachnospiraceae</taxon>
        <taxon>Anaerostipes</taxon>
    </lineage>
</organism>
<dbReference type="EMBL" id="CYXT01000006">
    <property type="protein sequence ID" value="CUM87715.1"/>
    <property type="molecule type" value="Genomic_DNA"/>
</dbReference>
<keyword evidence="1" id="KW-0732">Signal</keyword>
<name>A0A173SD28_ANAHA</name>
<accession>A0A173SD28</accession>
<gene>
    <name evidence="2" type="ORF">ERS852425_01181</name>
    <name evidence="3" type="ORF">RBI15_08705</name>
</gene>
<evidence type="ECO:0000256" key="1">
    <source>
        <dbReference type="SAM" id="SignalP"/>
    </source>
</evidence>
<feature type="signal peptide" evidence="1">
    <location>
        <begin position="1"/>
        <end position="27"/>
    </location>
</feature>
<feature type="chain" id="PRO_5008011447" evidence="1">
    <location>
        <begin position="28"/>
        <end position="416"/>
    </location>
</feature>
<dbReference type="GeneID" id="92741466"/>
<dbReference type="RefSeq" id="WP_009264364.1">
    <property type="nucleotide sequence ID" value="NZ_CP132968.1"/>
</dbReference>
<dbReference type="AlphaFoldDB" id="A0A173SD28"/>
<proteinExistence type="predicted"/>
<evidence type="ECO:0000313" key="4">
    <source>
        <dbReference type="Proteomes" id="UP000095598"/>
    </source>
</evidence>
<evidence type="ECO:0000313" key="2">
    <source>
        <dbReference type="EMBL" id="CUM87715.1"/>
    </source>
</evidence>